<dbReference type="InterPro" id="IPR036388">
    <property type="entry name" value="WH-like_DNA-bd_sf"/>
</dbReference>
<evidence type="ECO:0000259" key="4">
    <source>
        <dbReference type="PROSITE" id="PS51071"/>
    </source>
</evidence>
<name>A0ABS2GYN7_9LACO</name>
<dbReference type="Gene3D" id="3.40.50.10490">
    <property type="entry name" value="Glucose-6-phosphate isomerase like protein, domain 1"/>
    <property type="match status" value="1"/>
</dbReference>
<protein>
    <submittedName>
        <fullName evidence="6">MurR/RpiR family transcriptional regulator</fullName>
    </submittedName>
</protein>
<proteinExistence type="predicted"/>
<dbReference type="InterPro" id="IPR000281">
    <property type="entry name" value="HTH_RpiR"/>
</dbReference>
<dbReference type="PANTHER" id="PTHR30514:SF21">
    <property type="entry name" value="RPIR-FAMILY TRANSCRIPTIONAL REGULATOR"/>
    <property type="match status" value="1"/>
</dbReference>
<evidence type="ECO:0000256" key="2">
    <source>
        <dbReference type="ARBA" id="ARBA00023125"/>
    </source>
</evidence>
<keyword evidence="7" id="KW-1185">Reference proteome</keyword>
<dbReference type="Gene3D" id="1.10.10.10">
    <property type="entry name" value="Winged helix-like DNA-binding domain superfamily/Winged helix DNA-binding domain"/>
    <property type="match status" value="1"/>
</dbReference>
<keyword evidence="1" id="KW-0805">Transcription regulation</keyword>
<dbReference type="SUPFAM" id="SSF46689">
    <property type="entry name" value="Homeodomain-like"/>
    <property type="match status" value="1"/>
</dbReference>
<reference evidence="6 7" key="1">
    <citation type="journal article" date="2021" name="Sci. Rep.">
        <title>The distribution of antibiotic resistance genes in chicken gut microbiota commensals.</title>
        <authorList>
            <person name="Juricova H."/>
            <person name="Matiasovicova J."/>
            <person name="Kubasova T."/>
            <person name="Cejkova D."/>
            <person name="Rychlik I."/>
        </authorList>
    </citation>
    <scope>NUCLEOTIDE SEQUENCE [LARGE SCALE GENOMIC DNA]</scope>
    <source>
        <strain evidence="6 7">An574</strain>
    </source>
</reference>
<evidence type="ECO:0000256" key="3">
    <source>
        <dbReference type="ARBA" id="ARBA00023163"/>
    </source>
</evidence>
<dbReference type="Pfam" id="PF01418">
    <property type="entry name" value="HTH_6"/>
    <property type="match status" value="1"/>
</dbReference>
<evidence type="ECO:0000259" key="5">
    <source>
        <dbReference type="PROSITE" id="PS51464"/>
    </source>
</evidence>
<evidence type="ECO:0000256" key="1">
    <source>
        <dbReference type="ARBA" id="ARBA00023015"/>
    </source>
</evidence>
<dbReference type="Proteomes" id="UP000785625">
    <property type="component" value="Unassembled WGS sequence"/>
</dbReference>
<dbReference type="InterPro" id="IPR009057">
    <property type="entry name" value="Homeodomain-like_sf"/>
</dbReference>
<feature type="domain" description="HTH rpiR-type" evidence="4">
    <location>
        <begin position="3"/>
        <end position="79"/>
    </location>
</feature>
<keyword evidence="2" id="KW-0238">DNA-binding</keyword>
<dbReference type="InterPro" id="IPR035472">
    <property type="entry name" value="RpiR-like_SIS"/>
</dbReference>
<evidence type="ECO:0000313" key="7">
    <source>
        <dbReference type="Proteomes" id="UP000785625"/>
    </source>
</evidence>
<keyword evidence="3" id="KW-0804">Transcription</keyword>
<feature type="domain" description="SIS" evidence="5">
    <location>
        <begin position="115"/>
        <end position="252"/>
    </location>
</feature>
<accession>A0ABS2GYN7</accession>
<dbReference type="CDD" id="cd05013">
    <property type="entry name" value="SIS_RpiR"/>
    <property type="match status" value="1"/>
</dbReference>
<dbReference type="InterPro" id="IPR047640">
    <property type="entry name" value="RpiR-like"/>
</dbReference>
<evidence type="ECO:0000313" key="6">
    <source>
        <dbReference type="EMBL" id="MBM6940254.1"/>
    </source>
</evidence>
<sequence length="280" mass="31216">MSARFMEQVENLFINLPRQEKKVAKVTLQKPAAVRKMNITELAKAAGVGVATVSRFTKRVGCKNFADFKLALVTPDTMQRETEDSVSTPNDIHNYYQKILSETMAMVSTKQLRQAANLIHDAKRVYVFGIGSSGYNAQEFTQRLLRMGIAAFAMTESNMMTIASSTMSSDDLVIALSVSGSTPEVCSAVRDSHKNGATIISVTAFRNSLLGKMSDMIFQIKSTELVGDYDFINSQFAVTYVIDMLTQILLKFPDFRLTMNKTVESILVTKEKTNKYSRHL</sequence>
<organism evidence="6 7">
    <name type="scientific">Limosilactobacillus coleohominis</name>
    <dbReference type="NCBI Taxonomy" id="181675"/>
    <lineage>
        <taxon>Bacteria</taxon>
        <taxon>Bacillati</taxon>
        <taxon>Bacillota</taxon>
        <taxon>Bacilli</taxon>
        <taxon>Lactobacillales</taxon>
        <taxon>Lactobacillaceae</taxon>
        <taxon>Limosilactobacillus</taxon>
    </lineage>
</organism>
<dbReference type="RefSeq" id="WP_204784654.1">
    <property type="nucleotide sequence ID" value="NZ_CALVGD010000055.1"/>
</dbReference>
<dbReference type="EMBL" id="JACJKU010000010">
    <property type="protein sequence ID" value="MBM6940254.1"/>
    <property type="molecule type" value="Genomic_DNA"/>
</dbReference>
<dbReference type="InterPro" id="IPR001347">
    <property type="entry name" value="SIS_dom"/>
</dbReference>
<dbReference type="PROSITE" id="PS51071">
    <property type="entry name" value="HTH_RPIR"/>
    <property type="match status" value="1"/>
</dbReference>
<dbReference type="PROSITE" id="PS51464">
    <property type="entry name" value="SIS"/>
    <property type="match status" value="1"/>
</dbReference>
<comment type="caution">
    <text evidence="6">The sequence shown here is derived from an EMBL/GenBank/DDBJ whole genome shotgun (WGS) entry which is preliminary data.</text>
</comment>
<dbReference type="Pfam" id="PF01380">
    <property type="entry name" value="SIS"/>
    <property type="match status" value="1"/>
</dbReference>
<gene>
    <name evidence="6" type="ORF">H5975_01915</name>
</gene>
<dbReference type="InterPro" id="IPR046348">
    <property type="entry name" value="SIS_dom_sf"/>
</dbReference>
<dbReference type="SUPFAM" id="SSF53697">
    <property type="entry name" value="SIS domain"/>
    <property type="match status" value="1"/>
</dbReference>
<dbReference type="PANTHER" id="PTHR30514">
    <property type="entry name" value="GLUCOKINASE"/>
    <property type="match status" value="1"/>
</dbReference>